<dbReference type="GO" id="GO:0016757">
    <property type="term" value="F:glycosyltransferase activity"/>
    <property type="evidence" value="ECO:0007669"/>
    <property type="project" value="UniProtKB-KW"/>
</dbReference>
<dbReference type="CDD" id="cd00761">
    <property type="entry name" value="Glyco_tranf_GTA_type"/>
    <property type="match status" value="1"/>
</dbReference>
<dbReference type="EC" id="2.4.-.-" evidence="2"/>
<sequence length="269" mass="31803">MKFSILIAHYNNWNYFQECYQSLKNQTFQDFEIIIVDDYSTDDSYQKLKELALSDSKIKLFQNSENKKVGYTKHRCVEEANGEICLFVDPDDAIVNNALEEIQDVYSVNPSIIATYSKIKLIDDKSNQNGIFKFSKKIKNKNPYFFNVNLEVAHLFSFKREAYFKTSGINENLTSAVDQDLYMKLYEIGDFYFIDQFQYLYRLHDKGVSQDKSKKDKLNSNWNQVLLDTCNRRGLNRIYGQNPNNISNLSKFLFEKENTFIKKIWRKLI</sequence>
<dbReference type="Pfam" id="PF00535">
    <property type="entry name" value="Glycos_transf_2"/>
    <property type="match status" value="1"/>
</dbReference>
<accession>A0ABX7X9L8</accession>
<reference evidence="3" key="2">
    <citation type="submission" date="2021-04" db="EMBL/GenBank/DDBJ databases">
        <title>Taxonomy of Flavobacteriaceae bacterium ZY171143.</title>
        <authorList>
            <person name="Li F."/>
        </authorList>
    </citation>
    <scope>NUCLEOTIDE SEQUENCE [LARGE SCALE GENOMIC DNA]</scope>
    <source>
        <strain evidence="3">ZY171143</strain>
    </source>
</reference>
<dbReference type="RefSeq" id="WP_230475189.1">
    <property type="nucleotide sequence ID" value="NZ_CP072842.1"/>
</dbReference>
<dbReference type="Proteomes" id="UP000672011">
    <property type="component" value="Chromosome"/>
</dbReference>
<feature type="domain" description="Glycosyltransferase 2-like" evidence="1">
    <location>
        <begin position="4"/>
        <end position="163"/>
    </location>
</feature>
<protein>
    <submittedName>
        <fullName evidence="2">Glycosyltransferase</fullName>
        <ecNumber evidence="2">2.4.-.-</ecNumber>
    </submittedName>
</protein>
<keyword evidence="2" id="KW-0328">Glycosyltransferase</keyword>
<organism evidence="2 3">
    <name type="scientific">Faecalibacter bovis</name>
    <dbReference type="NCBI Taxonomy" id="2898187"/>
    <lineage>
        <taxon>Bacteria</taxon>
        <taxon>Pseudomonadati</taxon>
        <taxon>Bacteroidota</taxon>
        <taxon>Flavobacteriia</taxon>
        <taxon>Flavobacteriales</taxon>
        <taxon>Weeksellaceae</taxon>
        <taxon>Faecalibacter</taxon>
    </lineage>
</organism>
<name>A0ABX7X9L8_9FLAO</name>
<dbReference type="Gene3D" id="3.90.550.10">
    <property type="entry name" value="Spore Coat Polysaccharide Biosynthesis Protein SpsA, Chain A"/>
    <property type="match status" value="1"/>
</dbReference>
<evidence type="ECO:0000259" key="1">
    <source>
        <dbReference type="Pfam" id="PF00535"/>
    </source>
</evidence>
<evidence type="ECO:0000313" key="3">
    <source>
        <dbReference type="Proteomes" id="UP000672011"/>
    </source>
</evidence>
<proteinExistence type="predicted"/>
<keyword evidence="2" id="KW-0808">Transferase</keyword>
<evidence type="ECO:0000313" key="2">
    <source>
        <dbReference type="EMBL" id="QTV04566.1"/>
    </source>
</evidence>
<reference evidence="2 3" key="1">
    <citation type="journal article" date="2021" name="Int. J. Syst. Evol. Microbiol.">
        <title>Faecalibacter bovis sp. nov., isolated from cow faeces.</title>
        <authorList>
            <person name="Li F."/>
            <person name="Zhao W."/>
            <person name="Hong Q."/>
            <person name="Shao Q."/>
            <person name="Song J."/>
            <person name="Yang S."/>
        </authorList>
    </citation>
    <scope>NUCLEOTIDE SEQUENCE [LARGE SCALE GENOMIC DNA]</scope>
    <source>
        <strain evidence="2 3">ZY171143</strain>
    </source>
</reference>
<keyword evidence="3" id="KW-1185">Reference proteome</keyword>
<dbReference type="SUPFAM" id="SSF53448">
    <property type="entry name" value="Nucleotide-diphospho-sugar transferases"/>
    <property type="match status" value="1"/>
</dbReference>
<dbReference type="PANTHER" id="PTHR22916:SF3">
    <property type="entry name" value="UDP-GLCNAC:BETAGAL BETA-1,3-N-ACETYLGLUCOSAMINYLTRANSFERASE-LIKE PROTEIN 1"/>
    <property type="match status" value="1"/>
</dbReference>
<dbReference type="InterPro" id="IPR029044">
    <property type="entry name" value="Nucleotide-diphossugar_trans"/>
</dbReference>
<dbReference type="InterPro" id="IPR001173">
    <property type="entry name" value="Glyco_trans_2-like"/>
</dbReference>
<gene>
    <name evidence="2" type="ORF">J9309_06985</name>
</gene>
<dbReference type="PANTHER" id="PTHR22916">
    <property type="entry name" value="GLYCOSYLTRANSFERASE"/>
    <property type="match status" value="1"/>
</dbReference>
<dbReference type="EMBL" id="CP072842">
    <property type="protein sequence ID" value="QTV04566.1"/>
    <property type="molecule type" value="Genomic_DNA"/>
</dbReference>